<dbReference type="KEGG" id="mmn:midi_00937"/>
<organism evidence="1 2">
    <name type="scientific">Midichloria mitochondrii (strain IricVA)</name>
    <dbReference type="NCBI Taxonomy" id="696127"/>
    <lineage>
        <taxon>Bacteria</taxon>
        <taxon>Pseudomonadati</taxon>
        <taxon>Pseudomonadota</taxon>
        <taxon>Alphaproteobacteria</taxon>
        <taxon>Rickettsiales</taxon>
        <taxon>Candidatus Midichloriaceae</taxon>
        <taxon>Candidatus Midichloria</taxon>
    </lineage>
</organism>
<dbReference type="RefSeq" id="WP_013951416.1">
    <property type="nucleotide sequence ID" value="NC_015722.1"/>
</dbReference>
<reference evidence="1 2" key="1">
    <citation type="journal article" date="2011" name="Mol. Biol. Evol.">
        <title>Phylogenomic evidence for the presence of a flagellum and cbb3 oxidase in the free-living mitochondrial ancestor.</title>
        <authorList>
            <person name="Sassera D."/>
            <person name="Lo N."/>
            <person name="Epis S."/>
            <person name="D'Auria G."/>
            <person name="Montagna M."/>
            <person name="Comandatore F."/>
            <person name="Horner D."/>
            <person name="Pereto J."/>
            <person name="Luciano A.M."/>
            <person name="Franciosi F."/>
            <person name="Ferri E."/>
            <person name="Crotti E."/>
            <person name="Bazzocchi C."/>
            <person name="Daffonchio D."/>
            <person name="Sacchi L."/>
            <person name="Moya A."/>
            <person name="Latorre A."/>
            <person name="Bandi C."/>
        </authorList>
    </citation>
    <scope>NUCLEOTIDE SEQUENCE [LARGE SCALE GENOMIC DNA]</scope>
    <source>
        <strain evidence="1 2">IricVA</strain>
    </source>
</reference>
<keyword evidence="2" id="KW-1185">Reference proteome</keyword>
<dbReference type="EMBL" id="CP002130">
    <property type="protein sequence ID" value="AEI89218.1"/>
    <property type="molecule type" value="Genomic_DNA"/>
</dbReference>
<sequence length="189" mass="21987">MSLYLLNIGEAQVTKSIGSKYQTEITGENYLSVCIKAIEEVINSLEISIDHCKRITEMQSNDKLEASEELIKYKTDFAKAVMRAKELMEAFIYECQSIRGEKEIIDYIRFLRNRFDVLLAKINFFYLLQNVQHGEAALELSKLLLNLFKNCLKNNSNADLTKITNRDSYDKFLKSDQETRDFDVEDKIK</sequence>
<name>F7XX19_MIDMI</name>
<proteinExistence type="predicted"/>
<dbReference type="STRING" id="696127.midi_00937"/>
<accession>F7XX19</accession>
<dbReference type="AlphaFoldDB" id="F7XX19"/>
<gene>
    <name evidence="1" type="ordered locus">midi_00937</name>
</gene>
<dbReference type="HOGENOM" id="CLU_1433039_0_0_5"/>
<evidence type="ECO:0000313" key="2">
    <source>
        <dbReference type="Proteomes" id="UP000006639"/>
    </source>
</evidence>
<protein>
    <submittedName>
        <fullName evidence="1">Uncharacterized protein</fullName>
    </submittedName>
</protein>
<evidence type="ECO:0000313" key="1">
    <source>
        <dbReference type="EMBL" id="AEI89218.1"/>
    </source>
</evidence>
<dbReference type="Proteomes" id="UP000006639">
    <property type="component" value="Chromosome"/>
</dbReference>